<evidence type="ECO:0000313" key="3">
    <source>
        <dbReference type="Proteomes" id="UP001224775"/>
    </source>
</evidence>
<dbReference type="Proteomes" id="UP001224775">
    <property type="component" value="Unassembled WGS sequence"/>
</dbReference>
<sequence>MQLHYREGKLYGRDKEEILITDAFCRVSRGTSEAIFIGGFSGCGKSMLVNGLRTKVDVVGGYAIKHKFDAISQTKPLFGVISAFDHLCLMIKDRSTAQRLAMIAKQLREEFGVDFNLLMRLLPNVSMLSHEFASSPAMEVKPGEKMNAKSVCFTLLRFVRVVSSPRHPVMLFLDDLQWSDDTALEVIHTILSDTMGSCVLFVGTYRDNEVQADHAIFDLTNKLETSNVQTTKVSLTGLNREDLNTMISDALCLYPRICKSLSDNVFEKTKGNPFFVLEFMQSLVGRGLLQYSFDMKRWVWNEAVIRSEEVMDNVIHLLSSKLRRLPESVLTSLKAMACFGTSINEAVIDNLRKSSEFSDIHDSMKRAISDGFVMKDERGHFKFVHDKVGEAAYNLIPGNEKKQFHYNLGIILHSNCEGNDVGDTIFLIASQINYGKEYTLKNEKLCIRVVKLNMKAGKRAIDGYNHKTAYSFLKSASSLLPEDHWQSYYDLSLRLSLLMASAAYSCCNCNCDEAESILQGIFEKALSIGDKLSAYSLLGTMFQSQGKVADAYNTYSSILTQLGETIPDPVTPETSAAMITETLNMFEEVYDDEWVKTKMEESLC</sequence>
<dbReference type="InterPro" id="IPR027417">
    <property type="entry name" value="P-loop_NTPase"/>
</dbReference>
<proteinExistence type="predicted"/>
<gene>
    <name evidence="2" type="ORF">QTG54_011259</name>
</gene>
<evidence type="ECO:0000313" key="2">
    <source>
        <dbReference type="EMBL" id="KAK1737965.1"/>
    </source>
</evidence>
<reference evidence="2" key="1">
    <citation type="submission" date="2023-06" db="EMBL/GenBank/DDBJ databases">
        <title>Survivors Of The Sea: Transcriptome response of Skeletonema marinoi to long-term dormancy.</title>
        <authorList>
            <person name="Pinder M.I.M."/>
            <person name="Kourtchenko O."/>
            <person name="Robertson E.K."/>
            <person name="Larsson T."/>
            <person name="Maumus F."/>
            <person name="Osuna-Cruz C.M."/>
            <person name="Vancaester E."/>
            <person name="Stenow R."/>
            <person name="Vandepoele K."/>
            <person name="Ploug H."/>
            <person name="Bruchert V."/>
            <person name="Godhe A."/>
            <person name="Topel M."/>
        </authorList>
    </citation>
    <scope>NUCLEOTIDE SEQUENCE</scope>
    <source>
        <strain evidence="2">R05AC</strain>
    </source>
</reference>
<dbReference type="InterPro" id="IPR053159">
    <property type="entry name" value="Hybrid_Histidine_Kinase"/>
</dbReference>
<dbReference type="PANTHER" id="PTHR43642">
    <property type="entry name" value="HYBRID SIGNAL TRANSDUCTION HISTIDINE KINASE G"/>
    <property type="match status" value="1"/>
</dbReference>
<dbReference type="PANTHER" id="PTHR43642:SF1">
    <property type="entry name" value="HYBRID SIGNAL TRANSDUCTION HISTIDINE KINASE G"/>
    <property type="match status" value="1"/>
</dbReference>
<evidence type="ECO:0000259" key="1">
    <source>
        <dbReference type="Pfam" id="PF13191"/>
    </source>
</evidence>
<dbReference type="AlphaFoldDB" id="A0AAD8Y2S5"/>
<dbReference type="InterPro" id="IPR041664">
    <property type="entry name" value="AAA_16"/>
</dbReference>
<organism evidence="2 3">
    <name type="scientific">Skeletonema marinoi</name>
    <dbReference type="NCBI Taxonomy" id="267567"/>
    <lineage>
        <taxon>Eukaryota</taxon>
        <taxon>Sar</taxon>
        <taxon>Stramenopiles</taxon>
        <taxon>Ochrophyta</taxon>
        <taxon>Bacillariophyta</taxon>
        <taxon>Coscinodiscophyceae</taxon>
        <taxon>Thalassiosirophycidae</taxon>
        <taxon>Thalassiosirales</taxon>
        <taxon>Skeletonemataceae</taxon>
        <taxon>Skeletonema</taxon>
        <taxon>Skeletonema marinoi-dohrnii complex</taxon>
    </lineage>
</organism>
<dbReference type="Pfam" id="PF13191">
    <property type="entry name" value="AAA_16"/>
    <property type="match status" value="1"/>
</dbReference>
<accession>A0AAD8Y2S5</accession>
<dbReference type="SUPFAM" id="SSF52540">
    <property type="entry name" value="P-loop containing nucleoside triphosphate hydrolases"/>
    <property type="match status" value="1"/>
</dbReference>
<comment type="caution">
    <text evidence="2">The sequence shown here is derived from an EMBL/GenBank/DDBJ whole genome shotgun (WGS) entry which is preliminary data.</text>
</comment>
<protein>
    <submittedName>
        <fullName evidence="2">AAA ATPase</fullName>
    </submittedName>
</protein>
<feature type="domain" description="Orc1-like AAA ATPase" evidence="1">
    <location>
        <begin position="9"/>
        <end position="193"/>
    </location>
</feature>
<name>A0AAD8Y2S5_9STRA</name>
<keyword evidence="3" id="KW-1185">Reference proteome</keyword>
<dbReference type="EMBL" id="JATAAI010000022">
    <property type="protein sequence ID" value="KAK1737965.1"/>
    <property type="molecule type" value="Genomic_DNA"/>
</dbReference>